<dbReference type="Proteomes" id="UP000663842">
    <property type="component" value="Unassembled WGS sequence"/>
</dbReference>
<feature type="chain" id="PRO_5032506470" description="Secreted protein" evidence="2">
    <location>
        <begin position="16"/>
        <end position="68"/>
    </location>
</feature>
<gene>
    <name evidence="3" type="ORF">UXM345_LOCUS35322</name>
</gene>
<proteinExistence type="predicted"/>
<feature type="compositionally biased region" description="Polar residues" evidence="1">
    <location>
        <begin position="57"/>
        <end position="68"/>
    </location>
</feature>
<keyword evidence="2" id="KW-0732">Signal</keyword>
<evidence type="ECO:0000256" key="1">
    <source>
        <dbReference type="SAM" id="MobiDB-lite"/>
    </source>
</evidence>
<organism evidence="3 4">
    <name type="scientific">Rotaria magnacalcarata</name>
    <dbReference type="NCBI Taxonomy" id="392030"/>
    <lineage>
        <taxon>Eukaryota</taxon>
        <taxon>Metazoa</taxon>
        <taxon>Spiralia</taxon>
        <taxon>Gnathifera</taxon>
        <taxon>Rotifera</taxon>
        <taxon>Eurotatoria</taxon>
        <taxon>Bdelloidea</taxon>
        <taxon>Philodinida</taxon>
        <taxon>Philodinidae</taxon>
        <taxon>Rotaria</taxon>
    </lineage>
</organism>
<evidence type="ECO:0008006" key="5">
    <source>
        <dbReference type="Google" id="ProtNLM"/>
    </source>
</evidence>
<dbReference type="EMBL" id="CAJOBF010014208">
    <property type="protein sequence ID" value="CAF4337318.1"/>
    <property type="molecule type" value="Genomic_DNA"/>
</dbReference>
<accession>A0A820KH83</accession>
<feature type="compositionally biased region" description="Basic residues" evidence="1">
    <location>
        <begin position="45"/>
        <end position="55"/>
    </location>
</feature>
<sequence length="68" mass="7675">MVIIVLALIIETIAASFSSSSISSWLSLLQPQLFKVEQQHFHHHRFHHRRNHHAPKIQSSGAALSSPL</sequence>
<dbReference type="AlphaFoldDB" id="A0A820KH83"/>
<evidence type="ECO:0000313" key="4">
    <source>
        <dbReference type="Proteomes" id="UP000663842"/>
    </source>
</evidence>
<reference evidence="3" key="1">
    <citation type="submission" date="2021-02" db="EMBL/GenBank/DDBJ databases">
        <authorList>
            <person name="Nowell W R."/>
        </authorList>
    </citation>
    <scope>NUCLEOTIDE SEQUENCE</scope>
</reference>
<evidence type="ECO:0000313" key="3">
    <source>
        <dbReference type="EMBL" id="CAF4337318.1"/>
    </source>
</evidence>
<comment type="caution">
    <text evidence="3">The sequence shown here is derived from an EMBL/GenBank/DDBJ whole genome shotgun (WGS) entry which is preliminary data.</text>
</comment>
<name>A0A820KH83_9BILA</name>
<protein>
    <recommendedName>
        <fullName evidence="5">Secreted protein</fullName>
    </recommendedName>
</protein>
<feature type="signal peptide" evidence="2">
    <location>
        <begin position="1"/>
        <end position="15"/>
    </location>
</feature>
<feature type="region of interest" description="Disordered" evidence="1">
    <location>
        <begin position="45"/>
        <end position="68"/>
    </location>
</feature>
<evidence type="ECO:0000256" key="2">
    <source>
        <dbReference type="SAM" id="SignalP"/>
    </source>
</evidence>